<dbReference type="EMBL" id="JANPWB010000016">
    <property type="protein sequence ID" value="KAJ1085578.1"/>
    <property type="molecule type" value="Genomic_DNA"/>
</dbReference>
<comment type="caution">
    <text evidence="1">The sequence shown here is derived from an EMBL/GenBank/DDBJ whole genome shotgun (WGS) entry which is preliminary data.</text>
</comment>
<keyword evidence="2" id="KW-1185">Reference proteome</keyword>
<organism evidence="1 2">
    <name type="scientific">Pleurodeles waltl</name>
    <name type="common">Iberian ribbed newt</name>
    <dbReference type="NCBI Taxonomy" id="8319"/>
    <lineage>
        <taxon>Eukaryota</taxon>
        <taxon>Metazoa</taxon>
        <taxon>Chordata</taxon>
        <taxon>Craniata</taxon>
        <taxon>Vertebrata</taxon>
        <taxon>Euteleostomi</taxon>
        <taxon>Amphibia</taxon>
        <taxon>Batrachia</taxon>
        <taxon>Caudata</taxon>
        <taxon>Salamandroidea</taxon>
        <taxon>Salamandridae</taxon>
        <taxon>Pleurodelinae</taxon>
        <taxon>Pleurodeles</taxon>
    </lineage>
</organism>
<evidence type="ECO:0000313" key="2">
    <source>
        <dbReference type="Proteomes" id="UP001066276"/>
    </source>
</evidence>
<proteinExistence type="predicted"/>
<evidence type="ECO:0000313" key="1">
    <source>
        <dbReference type="EMBL" id="KAJ1085578.1"/>
    </source>
</evidence>
<reference evidence="1" key="1">
    <citation type="journal article" date="2022" name="bioRxiv">
        <title>Sequencing and chromosome-scale assembly of the giantPleurodeles waltlgenome.</title>
        <authorList>
            <person name="Brown T."/>
            <person name="Elewa A."/>
            <person name="Iarovenko S."/>
            <person name="Subramanian E."/>
            <person name="Araus A.J."/>
            <person name="Petzold A."/>
            <person name="Susuki M."/>
            <person name="Suzuki K.-i.T."/>
            <person name="Hayashi T."/>
            <person name="Toyoda A."/>
            <person name="Oliveira C."/>
            <person name="Osipova E."/>
            <person name="Leigh N.D."/>
            <person name="Simon A."/>
            <person name="Yun M.H."/>
        </authorList>
    </citation>
    <scope>NUCLEOTIDE SEQUENCE</scope>
    <source>
        <strain evidence="1">20211129_DDA</strain>
        <tissue evidence="1">Liver</tissue>
    </source>
</reference>
<name>A0AAV7L8C2_PLEWA</name>
<dbReference type="AlphaFoldDB" id="A0AAV7L8C2"/>
<protein>
    <submittedName>
        <fullName evidence="1">Uncharacterized protein</fullName>
    </submittedName>
</protein>
<gene>
    <name evidence="1" type="ORF">NDU88_005708</name>
</gene>
<accession>A0AAV7L8C2</accession>
<sequence>MPDLQATGLAQACEFVRNLPIPLRSGSHEAQTRSSRRGLPQRCIRRNVPSEAKAWCPRVACLVIPGPGLNPMNASRPASLIGERLLWFSKSESPKVRAGEGLIIT</sequence>
<dbReference type="Proteomes" id="UP001066276">
    <property type="component" value="Chromosome 12"/>
</dbReference>